<keyword evidence="7 8" id="KW-0472">Membrane</keyword>
<dbReference type="RefSeq" id="WP_353894304.1">
    <property type="nucleotide sequence ID" value="NZ_CP159485.1"/>
</dbReference>
<dbReference type="GO" id="GO:0008360">
    <property type="term" value="P:regulation of cell shape"/>
    <property type="evidence" value="ECO:0007669"/>
    <property type="project" value="UniProtKB-KW"/>
</dbReference>
<name>A0AAU8HWL6_9FIRM</name>
<comment type="subcellular location">
    <subcellularLocation>
        <location evidence="1">Cell membrane</location>
        <topology evidence="1">Multi-pass membrane protein</topology>
    </subcellularLocation>
</comment>
<dbReference type="Pfam" id="PF04093">
    <property type="entry name" value="MreD"/>
    <property type="match status" value="1"/>
</dbReference>
<dbReference type="InterPro" id="IPR007227">
    <property type="entry name" value="Cell_shape_determining_MreD"/>
</dbReference>
<evidence type="ECO:0000256" key="5">
    <source>
        <dbReference type="ARBA" id="ARBA00022960"/>
    </source>
</evidence>
<dbReference type="EMBL" id="CP159485">
    <property type="protein sequence ID" value="XCI29757.1"/>
    <property type="molecule type" value="Genomic_DNA"/>
</dbReference>
<keyword evidence="3" id="KW-1003">Cell membrane</keyword>
<sequence>MGGLISILVILVLVTLQGSFLPLFSINGIVADLSLIFIVMLSLKKGNTYTLLLAAWAGLLQDVVFLDFIGVNIAAKVFTSYIIINFKDYYYKDNLLMTLLTLVYATFIHQGITHYFMTFVDMVDFGYYQVLLNYFAPLLILNLITLIIFYLPLKKFISCKNFYQV</sequence>
<feature type="transmembrane region" description="Helical" evidence="8">
    <location>
        <begin position="95"/>
        <end position="112"/>
    </location>
</feature>
<evidence type="ECO:0000256" key="7">
    <source>
        <dbReference type="ARBA" id="ARBA00023136"/>
    </source>
</evidence>
<evidence type="ECO:0000256" key="6">
    <source>
        <dbReference type="ARBA" id="ARBA00022989"/>
    </source>
</evidence>
<keyword evidence="6 8" id="KW-1133">Transmembrane helix</keyword>
<reference evidence="9" key="1">
    <citation type="journal article" date="2018" name="Antonie Van Leeuwenhoek">
        <title>Proteinivorax hydrogeniformans sp. nov., an anaerobic, haloalkaliphilic bacterium fermenting proteinaceous compounds with high hydrogen production.</title>
        <authorList>
            <person name="Boltyanskaya Y."/>
            <person name="Detkova E."/>
            <person name="Pimenov N."/>
            <person name="Kevbrin V."/>
        </authorList>
    </citation>
    <scope>NUCLEOTIDE SEQUENCE</scope>
    <source>
        <strain evidence="9">Z-710</strain>
    </source>
</reference>
<evidence type="ECO:0000256" key="2">
    <source>
        <dbReference type="ARBA" id="ARBA00007776"/>
    </source>
</evidence>
<accession>A0AAU8HWL6</accession>
<evidence type="ECO:0000256" key="3">
    <source>
        <dbReference type="ARBA" id="ARBA00022475"/>
    </source>
</evidence>
<keyword evidence="5" id="KW-0133">Cell shape</keyword>
<dbReference type="AlphaFoldDB" id="A0AAU8HWL6"/>
<organism evidence="9">
    <name type="scientific">Proteinivorax hydrogeniformans</name>
    <dbReference type="NCBI Taxonomy" id="1826727"/>
    <lineage>
        <taxon>Bacteria</taxon>
        <taxon>Bacillati</taxon>
        <taxon>Bacillota</taxon>
        <taxon>Clostridia</taxon>
        <taxon>Eubacteriales</taxon>
        <taxon>Proteinivoracaceae</taxon>
        <taxon>Proteinivorax</taxon>
    </lineage>
</organism>
<keyword evidence="4 8" id="KW-0812">Transmembrane</keyword>
<reference evidence="9" key="2">
    <citation type="submission" date="2024-06" db="EMBL/GenBank/DDBJ databases">
        <authorList>
            <person name="Petrova K.O."/>
            <person name="Toshchakov S.V."/>
            <person name="Boltjanskaja Y.V."/>
            <person name="Kevbrin V.V."/>
        </authorList>
    </citation>
    <scope>NUCLEOTIDE SEQUENCE</scope>
    <source>
        <strain evidence="9">Z-710</strain>
    </source>
</reference>
<evidence type="ECO:0000256" key="4">
    <source>
        <dbReference type="ARBA" id="ARBA00022692"/>
    </source>
</evidence>
<dbReference type="NCBIfam" id="TIGR03426">
    <property type="entry name" value="shape_MreD"/>
    <property type="match status" value="1"/>
</dbReference>
<protein>
    <submittedName>
        <fullName evidence="9">Rod shape-determining protein MreD</fullName>
    </submittedName>
</protein>
<dbReference type="GO" id="GO:0005886">
    <property type="term" value="C:plasma membrane"/>
    <property type="evidence" value="ECO:0007669"/>
    <property type="project" value="UniProtKB-SubCell"/>
</dbReference>
<feature type="transmembrane region" description="Helical" evidence="8">
    <location>
        <begin position="132"/>
        <end position="153"/>
    </location>
</feature>
<gene>
    <name evidence="9" type="primary">mreD</name>
    <name evidence="9" type="ORF">PRVXH_001099</name>
</gene>
<evidence type="ECO:0000313" key="9">
    <source>
        <dbReference type="EMBL" id="XCI29757.1"/>
    </source>
</evidence>
<proteinExistence type="inferred from homology"/>
<feature type="transmembrane region" description="Helical" evidence="8">
    <location>
        <begin position="63"/>
        <end position="83"/>
    </location>
</feature>
<evidence type="ECO:0000256" key="8">
    <source>
        <dbReference type="SAM" id="Phobius"/>
    </source>
</evidence>
<evidence type="ECO:0000256" key="1">
    <source>
        <dbReference type="ARBA" id="ARBA00004651"/>
    </source>
</evidence>
<comment type="similarity">
    <text evidence="2">Belongs to the MreD family.</text>
</comment>